<dbReference type="RefSeq" id="WP_013810715.1">
    <property type="nucleotide sequence ID" value="NC_015565.1"/>
</dbReference>
<evidence type="ECO:0000313" key="3">
    <source>
        <dbReference type="EMBL" id="AEF95223.1"/>
    </source>
</evidence>
<dbReference type="eggNOG" id="COG2720">
    <property type="taxonomic scope" value="Bacteria"/>
</dbReference>
<dbReference type="KEGG" id="dca:Desca_2388"/>
<dbReference type="Proteomes" id="UP000009226">
    <property type="component" value="Chromosome"/>
</dbReference>
<dbReference type="AlphaFoldDB" id="F6B3R4"/>
<dbReference type="HOGENOM" id="CLU_075501_0_0_9"/>
<feature type="domain" description="G5" evidence="2">
    <location>
        <begin position="232"/>
        <end position="306"/>
    </location>
</feature>
<keyword evidence="4" id="KW-1185">Reference proteome</keyword>
<dbReference type="InterPro" id="IPR011098">
    <property type="entry name" value="G5_dom"/>
</dbReference>
<dbReference type="EMBL" id="CP002736">
    <property type="protein sequence ID" value="AEF95223.1"/>
    <property type="molecule type" value="Genomic_DNA"/>
</dbReference>
<dbReference type="InterPro" id="IPR052913">
    <property type="entry name" value="Glycopeptide_resist_protein"/>
</dbReference>
<dbReference type="Pfam" id="PF04294">
    <property type="entry name" value="VanW"/>
    <property type="match status" value="1"/>
</dbReference>
<dbReference type="InterPro" id="IPR007391">
    <property type="entry name" value="Vancomycin_resist_VanW"/>
</dbReference>
<accession>F6B3R4</accession>
<reference evidence="3" key="1">
    <citation type="submission" date="2011-05" db="EMBL/GenBank/DDBJ databases">
        <title>Complete sequence of Desulfotomaculum carboxydivorans CO-1-SRB.</title>
        <authorList>
            <consortium name="US DOE Joint Genome Institute"/>
            <person name="Lucas S."/>
            <person name="Han J."/>
            <person name="Lapidus A."/>
            <person name="Cheng J.-F."/>
            <person name="Goodwin L."/>
            <person name="Pitluck S."/>
            <person name="Peters L."/>
            <person name="Mikhailova N."/>
            <person name="Lu M."/>
            <person name="Han C."/>
            <person name="Tapia R."/>
            <person name="Land M."/>
            <person name="Hauser L."/>
            <person name="Kyrpides N."/>
            <person name="Ivanova N."/>
            <person name="Pagani I."/>
            <person name="Stams A."/>
            <person name="Plugge C."/>
            <person name="Muyzer G."/>
            <person name="Kuever J."/>
            <person name="Parshina S."/>
            <person name="Ivanova A."/>
            <person name="Nazina T."/>
            <person name="Woyke T."/>
        </authorList>
    </citation>
    <scope>NUCLEOTIDE SEQUENCE [LARGE SCALE GENOMIC DNA]</scope>
    <source>
        <strain evidence="3">CO-1-SRB</strain>
    </source>
</reference>
<dbReference type="SMART" id="SM01208">
    <property type="entry name" value="G5"/>
    <property type="match status" value="1"/>
</dbReference>
<organism evidence="3 4">
    <name type="scientific">Desulfotomaculum nigrificans (strain DSM 14880 / VKM B-2319 / CO-1-SRB)</name>
    <name type="common">Desulfotomaculum carboxydivorans</name>
    <dbReference type="NCBI Taxonomy" id="868595"/>
    <lineage>
        <taxon>Bacteria</taxon>
        <taxon>Bacillati</taxon>
        <taxon>Bacillota</taxon>
        <taxon>Clostridia</taxon>
        <taxon>Eubacteriales</taxon>
        <taxon>Desulfotomaculaceae</taxon>
        <taxon>Desulfotomaculum</taxon>
    </lineage>
</organism>
<sequence precursor="true">MKRHPLIILLMITGLLSLGLVYGQPAGNGSLTTPGVETEVKADDIYNQFKGMDKPYQGSLPWEENTKFKATIAKYNAKICMAAYKATLHDPLPGEEYNIALAADLLAGKVVQPGEIFSQNNTIGPYTEQRGYRAGPTYAGTQVTTTIGGGVCKIASLLYNVVTFSNMPVVMRSAHSMTVPYVPPGQDATVYYGVKDFRFLNDTGQPVVIWAQKVGHTLYMALYGSKVPPTVTWHHQVLKRTKYWTEYRQNYSLAPGEERVVMPGMEGLIVRSWVTIKNPDGQVSTVPKGLSCYNASPCIIERGPGKVNRQ</sequence>
<dbReference type="PANTHER" id="PTHR35788">
    <property type="entry name" value="EXPORTED PROTEIN-RELATED"/>
    <property type="match status" value="1"/>
</dbReference>
<keyword evidence="1" id="KW-0732">Signal</keyword>
<gene>
    <name evidence="3" type="ordered locus">Desca_2388</name>
</gene>
<dbReference type="PANTHER" id="PTHR35788:SF1">
    <property type="entry name" value="EXPORTED PROTEIN"/>
    <property type="match status" value="1"/>
</dbReference>
<evidence type="ECO:0000256" key="1">
    <source>
        <dbReference type="ARBA" id="ARBA00022729"/>
    </source>
</evidence>
<name>F6B3R4_DESCC</name>
<proteinExistence type="predicted"/>
<evidence type="ECO:0000259" key="2">
    <source>
        <dbReference type="SMART" id="SM01208"/>
    </source>
</evidence>
<evidence type="ECO:0000313" key="4">
    <source>
        <dbReference type="Proteomes" id="UP000009226"/>
    </source>
</evidence>
<protein>
    <submittedName>
        <fullName evidence="3">VanW family protein</fullName>
    </submittedName>
</protein>